<reference evidence="3 4" key="1">
    <citation type="submission" date="2019-02" db="EMBL/GenBank/DDBJ databases">
        <title>Genomic Encyclopedia of Type Strains, Phase IV (KMG-IV): sequencing the most valuable type-strain genomes for metagenomic binning, comparative biology and taxonomic classification.</title>
        <authorList>
            <person name="Goeker M."/>
        </authorList>
    </citation>
    <scope>NUCLEOTIDE SEQUENCE [LARGE SCALE GENOMIC DNA]</scope>
    <source>
        <strain evidence="3 4">DSM 10617</strain>
    </source>
</reference>
<dbReference type="Proteomes" id="UP000293433">
    <property type="component" value="Unassembled WGS sequence"/>
</dbReference>
<sequence length="244" mass="26605">MGHEQITRILAIRHGETAWNRDHRIQGFLDIALNDAGLAQAERMAQALADEAIDAVYSSDLQRAHATALPLARSRGLAVQTDTGLRERCFGTFEGLTFVELEALYPEETLRWRRRDPDFGPAGGERLVDFDARCIAAIARLAERHRGGCIAVVSHGGVMDCLYRAAARLSLDAPRTWTVANASINRVLHSPEGFALIGWGDTRHLDGTEHAALDSLSSRHALTTDELRAAVLDDDSDGGRTTAA</sequence>
<name>A0A4Q7LJD0_9BURK</name>
<feature type="active site" description="Tele-phosphohistidine intermediate" evidence="1">
    <location>
        <position position="14"/>
    </location>
</feature>
<comment type="caution">
    <text evidence="3">The sequence shown here is derived from an EMBL/GenBank/DDBJ whole genome shotgun (WGS) entry which is preliminary data.</text>
</comment>
<dbReference type="AlphaFoldDB" id="A0A4Q7LJD0"/>
<dbReference type="Pfam" id="PF00300">
    <property type="entry name" value="His_Phos_1"/>
    <property type="match status" value="1"/>
</dbReference>
<dbReference type="GO" id="GO:0016791">
    <property type="term" value="F:phosphatase activity"/>
    <property type="evidence" value="ECO:0007669"/>
    <property type="project" value="TreeGrafter"/>
</dbReference>
<dbReference type="CDD" id="cd07067">
    <property type="entry name" value="HP_PGM_like"/>
    <property type="match status" value="1"/>
</dbReference>
<dbReference type="InterPro" id="IPR029033">
    <property type="entry name" value="His_PPase_superfam"/>
</dbReference>
<dbReference type="GO" id="GO:0005737">
    <property type="term" value="C:cytoplasm"/>
    <property type="evidence" value="ECO:0007669"/>
    <property type="project" value="TreeGrafter"/>
</dbReference>
<dbReference type="InterPro" id="IPR050275">
    <property type="entry name" value="PGM_Phosphatase"/>
</dbReference>
<evidence type="ECO:0000313" key="3">
    <source>
        <dbReference type="EMBL" id="RZS54656.1"/>
    </source>
</evidence>
<feature type="active site" description="Proton donor/acceptor" evidence="1">
    <location>
        <position position="87"/>
    </location>
</feature>
<feature type="binding site" evidence="2">
    <location>
        <position position="63"/>
    </location>
    <ligand>
        <name>substrate</name>
    </ligand>
</feature>
<dbReference type="Gene3D" id="3.40.50.1240">
    <property type="entry name" value="Phosphoglycerate mutase-like"/>
    <property type="match status" value="1"/>
</dbReference>
<proteinExistence type="predicted"/>
<evidence type="ECO:0000256" key="1">
    <source>
        <dbReference type="PIRSR" id="PIRSR613078-1"/>
    </source>
</evidence>
<accession>A0A4Q7LJD0</accession>
<gene>
    <name evidence="3" type="ORF">EV685_2138</name>
</gene>
<dbReference type="InterPro" id="IPR013078">
    <property type="entry name" value="His_Pase_superF_clade-1"/>
</dbReference>
<keyword evidence="4" id="KW-1185">Reference proteome</keyword>
<feature type="binding site" evidence="2">
    <location>
        <begin position="114"/>
        <end position="115"/>
    </location>
    <ligand>
        <name>substrate</name>
    </ligand>
</feature>
<evidence type="ECO:0000256" key="2">
    <source>
        <dbReference type="PIRSR" id="PIRSR613078-2"/>
    </source>
</evidence>
<evidence type="ECO:0000313" key="4">
    <source>
        <dbReference type="Proteomes" id="UP000293433"/>
    </source>
</evidence>
<organism evidence="3 4">
    <name type="scientific">Sphaerotilus mobilis</name>
    <dbReference type="NCBI Taxonomy" id="47994"/>
    <lineage>
        <taxon>Bacteria</taxon>
        <taxon>Pseudomonadati</taxon>
        <taxon>Pseudomonadota</taxon>
        <taxon>Betaproteobacteria</taxon>
        <taxon>Burkholderiales</taxon>
        <taxon>Sphaerotilaceae</taxon>
        <taxon>Sphaerotilus</taxon>
    </lineage>
</organism>
<feature type="binding site" evidence="2">
    <location>
        <begin position="13"/>
        <end position="20"/>
    </location>
    <ligand>
        <name>substrate</name>
    </ligand>
</feature>
<dbReference type="PANTHER" id="PTHR48100">
    <property type="entry name" value="BROAD-SPECIFICITY PHOSPHATASE YOR283W-RELATED"/>
    <property type="match status" value="1"/>
</dbReference>
<dbReference type="SMART" id="SM00855">
    <property type="entry name" value="PGAM"/>
    <property type="match status" value="1"/>
</dbReference>
<dbReference type="EMBL" id="SGWV01000009">
    <property type="protein sequence ID" value="RZS54656.1"/>
    <property type="molecule type" value="Genomic_DNA"/>
</dbReference>
<dbReference type="RefSeq" id="WP_130481986.1">
    <property type="nucleotide sequence ID" value="NZ_SGWV01000009.1"/>
</dbReference>
<dbReference type="OrthoDB" id="9783269at2"/>
<dbReference type="SUPFAM" id="SSF53254">
    <property type="entry name" value="Phosphoglycerate mutase-like"/>
    <property type="match status" value="1"/>
</dbReference>
<protein>
    <submittedName>
        <fullName evidence="3">Phosphoglycerate mutase</fullName>
    </submittedName>
</protein>
<dbReference type="PANTHER" id="PTHR48100:SF62">
    <property type="entry name" value="GLUCOSYL-3-PHOSPHOGLYCERATE PHOSPHATASE"/>
    <property type="match status" value="1"/>
</dbReference>